<dbReference type="EMBL" id="CP159872">
    <property type="protein sequence ID" value="XCM82056.1"/>
    <property type="molecule type" value="Genomic_DNA"/>
</dbReference>
<accession>A0AAU8K1G9</accession>
<dbReference type="AlphaFoldDB" id="A0AAU8K1G9"/>
<sequence length="101" mass="10579">MSTANEAVRADADAAAVLREQIELIVETATGRVVTVADLRAADGELDRAGVNSIGYINLMEVLEQRYGAVIDPEADPEHLTSVDSIARFVAAARQTAGGPA</sequence>
<proteinExistence type="predicted"/>
<gene>
    <name evidence="1" type="ORF">ABWK59_25720</name>
</gene>
<dbReference type="Gene3D" id="1.10.1200.10">
    <property type="entry name" value="ACP-like"/>
    <property type="match status" value="1"/>
</dbReference>
<dbReference type="SUPFAM" id="SSF47336">
    <property type="entry name" value="ACP-like"/>
    <property type="match status" value="1"/>
</dbReference>
<dbReference type="RefSeq" id="WP_354642982.1">
    <property type="nucleotide sequence ID" value="NZ_CP159872.1"/>
</dbReference>
<dbReference type="KEGG" id="kcm:ABWK59_25720"/>
<reference evidence="1" key="1">
    <citation type="submission" date="2024-06" db="EMBL/GenBank/DDBJ databases">
        <title>The genome sequences of Kitasatospora sp. strain HUAS MG31.</title>
        <authorList>
            <person name="Mo P."/>
        </authorList>
    </citation>
    <scope>NUCLEOTIDE SEQUENCE</scope>
    <source>
        <strain evidence="1">HUAS MG31</strain>
    </source>
</reference>
<evidence type="ECO:0000313" key="1">
    <source>
        <dbReference type="EMBL" id="XCM82056.1"/>
    </source>
</evidence>
<protein>
    <recommendedName>
        <fullName evidence="2">Acyl carrier protein</fullName>
    </recommendedName>
</protein>
<evidence type="ECO:0008006" key="2">
    <source>
        <dbReference type="Google" id="ProtNLM"/>
    </source>
</evidence>
<dbReference type="InterPro" id="IPR036736">
    <property type="entry name" value="ACP-like_sf"/>
</dbReference>
<name>A0AAU8K1G9_9ACTN</name>
<organism evidence="1">
    <name type="scientific">Kitasatospora camelliae</name>
    <dbReference type="NCBI Taxonomy" id="3156397"/>
    <lineage>
        <taxon>Bacteria</taxon>
        <taxon>Bacillati</taxon>
        <taxon>Actinomycetota</taxon>
        <taxon>Actinomycetes</taxon>
        <taxon>Kitasatosporales</taxon>
        <taxon>Streptomycetaceae</taxon>
        <taxon>Kitasatospora</taxon>
    </lineage>
</organism>